<dbReference type="InterPro" id="IPR052163">
    <property type="entry name" value="DGC-Regulatory_Protein"/>
</dbReference>
<gene>
    <name evidence="5" type="ORF">BOW53_07280</name>
</gene>
<evidence type="ECO:0000256" key="1">
    <source>
        <dbReference type="ARBA" id="ARBA00001946"/>
    </source>
</evidence>
<accession>A0A1T2L696</accession>
<keyword evidence="3" id="KW-1133">Transmembrane helix</keyword>
<dbReference type="EMBL" id="MPRL01000022">
    <property type="protein sequence ID" value="OOZ40574.1"/>
    <property type="molecule type" value="Genomic_DNA"/>
</dbReference>
<feature type="transmembrane region" description="Helical" evidence="3">
    <location>
        <begin position="191"/>
        <end position="212"/>
    </location>
</feature>
<evidence type="ECO:0000256" key="3">
    <source>
        <dbReference type="SAM" id="Phobius"/>
    </source>
</evidence>
<dbReference type="NCBIfam" id="TIGR00254">
    <property type="entry name" value="GGDEF"/>
    <property type="match status" value="1"/>
</dbReference>
<organism evidence="5 6">
    <name type="scientific">Solemya pervernicosa gill symbiont</name>
    <dbReference type="NCBI Taxonomy" id="642797"/>
    <lineage>
        <taxon>Bacteria</taxon>
        <taxon>Pseudomonadati</taxon>
        <taxon>Pseudomonadota</taxon>
        <taxon>Gammaproteobacteria</taxon>
        <taxon>sulfur-oxidizing symbionts</taxon>
    </lineage>
</organism>
<dbReference type="OrthoDB" id="9812260at2"/>
<feature type="region of interest" description="Disordered" evidence="2">
    <location>
        <begin position="404"/>
        <end position="423"/>
    </location>
</feature>
<comment type="caution">
    <text evidence="5">The sequence shown here is derived from an EMBL/GenBank/DDBJ whole genome shotgun (WGS) entry which is preliminary data.</text>
</comment>
<keyword evidence="3" id="KW-0472">Membrane</keyword>
<dbReference type="RefSeq" id="WP_078483426.1">
    <property type="nucleotide sequence ID" value="NZ_MPRL01000022.1"/>
</dbReference>
<evidence type="ECO:0000259" key="4">
    <source>
        <dbReference type="PROSITE" id="PS50887"/>
    </source>
</evidence>
<dbReference type="FunFam" id="3.30.70.270:FF:000001">
    <property type="entry name" value="Diguanylate cyclase domain protein"/>
    <property type="match status" value="1"/>
</dbReference>
<evidence type="ECO:0000256" key="2">
    <source>
        <dbReference type="SAM" id="MobiDB-lite"/>
    </source>
</evidence>
<reference evidence="5 6" key="1">
    <citation type="submission" date="2016-11" db="EMBL/GenBank/DDBJ databases">
        <title>Mixed transmission modes and dynamic genome evolution in an obligate animal-bacterial symbiosis.</title>
        <authorList>
            <person name="Russell S.L."/>
            <person name="Corbett-Detig R.B."/>
            <person name="Cavanaugh C.M."/>
        </authorList>
    </citation>
    <scope>NUCLEOTIDE SEQUENCE [LARGE SCALE GENOMIC DNA]</scope>
    <source>
        <strain evidence="5">Sveles-Q1</strain>
    </source>
</reference>
<sequence length="423" mass="48380">MDRRRRYTSKIIWFGFSIVIATMAAFATTGIHYLSDSKKNFTRVVAQHNVQIHVMSEFLRLARERSLTLQHMFMTNDPFDLDDHRMLMSDIAQDYLQMREEVLQTNLDQEERELLTAQHVQTNITGRLQNQIADMIIDGNIEPAKMIFYNEAIPSQEKAMSLMGEFIALQHIHNSMELSHTSREIEFEKKVIAALLVFGLVISFIIASRVVAKINKEIEQRNKIENELEERVERRTRELTYLASHDSLTELPNRTVFNEQLGNSIQQAKRYKKCSALLFLDLDGFKAINDGYGHAAGDYALREVAAKLKHIIRGSDVLARVGGDEFTIILNDVKEESNATRICEQVIESLNQPIDFSGLNLQLGVSIGITFFMNDRRSADELLTEADDAMYIAKDLGKNRMQISKHADRESNVHPFPGERSNA</sequence>
<keyword evidence="3" id="KW-0812">Transmembrane</keyword>
<dbReference type="PROSITE" id="PS50887">
    <property type="entry name" value="GGDEF"/>
    <property type="match status" value="1"/>
</dbReference>
<dbReference type="Proteomes" id="UP000191110">
    <property type="component" value="Unassembled WGS sequence"/>
</dbReference>
<dbReference type="InterPro" id="IPR024478">
    <property type="entry name" value="HlyB_4HB_MCP"/>
</dbReference>
<dbReference type="PANTHER" id="PTHR46663">
    <property type="entry name" value="DIGUANYLATE CYCLASE DGCT-RELATED"/>
    <property type="match status" value="1"/>
</dbReference>
<feature type="domain" description="GGDEF" evidence="4">
    <location>
        <begin position="273"/>
        <end position="406"/>
    </location>
</feature>
<comment type="cofactor">
    <cofactor evidence="1">
        <name>Mg(2+)</name>
        <dbReference type="ChEBI" id="CHEBI:18420"/>
    </cofactor>
</comment>
<dbReference type="Gene3D" id="3.30.70.270">
    <property type="match status" value="1"/>
</dbReference>
<dbReference type="Pfam" id="PF00990">
    <property type="entry name" value="GGDEF"/>
    <property type="match status" value="1"/>
</dbReference>
<feature type="transmembrane region" description="Helical" evidence="3">
    <location>
        <begin position="12"/>
        <end position="34"/>
    </location>
</feature>
<dbReference type="CDD" id="cd01949">
    <property type="entry name" value="GGDEF"/>
    <property type="match status" value="1"/>
</dbReference>
<protein>
    <recommendedName>
        <fullName evidence="4">GGDEF domain-containing protein</fullName>
    </recommendedName>
</protein>
<dbReference type="Pfam" id="PF12729">
    <property type="entry name" value="4HB_MCP_1"/>
    <property type="match status" value="1"/>
</dbReference>
<evidence type="ECO:0000313" key="5">
    <source>
        <dbReference type="EMBL" id="OOZ40574.1"/>
    </source>
</evidence>
<proteinExistence type="predicted"/>
<dbReference type="SMART" id="SM00267">
    <property type="entry name" value="GGDEF"/>
    <property type="match status" value="1"/>
</dbReference>
<dbReference type="GO" id="GO:0003824">
    <property type="term" value="F:catalytic activity"/>
    <property type="evidence" value="ECO:0007669"/>
    <property type="project" value="UniProtKB-ARBA"/>
</dbReference>
<dbReference type="InterPro" id="IPR029787">
    <property type="entry name" value="Nucleotide_cyclase"/>
</dbReference>
<dbReference type="InterPro" id="IPR043128">
    <property type="entry name" value="Rev_trsase/Diguanyl_cyclase"/>
</dbReference>
<keyword evidence="6" id="KW-1185">Reference proteome</keyword>
<dbReference type="SUPFAM" id="SSF55073">
    <property type="entry name" value="Nucleotide cyclase"/>
    <property type="match status" value="1"/>
</dbReference>
<dbReference type="InterPro" id="IPR000160">
    <property type="entry name" value="GGDEF_dom"/>
</dbReference>
<dbReference type="PANTHER" id="PTHR46663:SF2">
    <property type="entry name" value="GGDEF DOMAIN-CONTAINING PROTEIN"/>
    <property type="match status" value="1"/>
</dbReference>
<evidence type="ECO:0000313" key="6">
    <source>
        <dbReference type="Proteomes" id="UP000191110"/>
    </source>
</evidence>
<dbReference type="AlphaFoldDB" id="A0A1T2L696"/>
<name>A0A1T2L696_9GAMM</name>